<feature type="transmembrane region" description="Helical" evidence="1">
    <location>
        <begin position="85"/>
        <end position="105"/>
    </location>
</feature>
<reference evidence="2 3" key="1">
    <citation type="submission" date="2018-04" db="EMBL/GenBank/DDBJ databases">
        <title>Sphingobacterium cortibacter sp. nov.</title>
        <authorList>
            <person name="Li Y."/>
        </authorList>
    </citation>
    <scope>NUCLEOTIDE SEQUENCE [LARGE SCALE GENOMIC DNA]</scope>
    <source>
        <strain evidence="2 3">2c-3</strain>
    </source>
</reference>
<accession>A0A2T8HLR5</accession>
<proteinExistence type="predicted"/>
<keyword evidence="1" id="KW-0812">Transmembrane</keyword>
<comment type="caution">
    <text evidence="2">The sequence shown here is derived from an EMBL/GenBank/DDBJ whole genome shotgun (WGS) entry which is preliminary data.</text>
</comment>
<keyword evidence="3" id="KW-1185">Reference proteome</keyword>
<dbReference type="EMBL" id="QDKG01000001">
    <property type="protein sequence ID" value="PVH26378.1"/>
    <property type="molecule type" value="Genomic_DNA"/>
</dbReference>
<dbReference type="Proteomes" id="UP000245627">
    <property type="component" value="Unassembled WGS sequence"/>
</dbReference>
<protein>
    <recommendedName>
        <fullName evidence="4">SdpI family protein</fullName>
    </recommendedName>
</protein>
<gene>
    <name evidence="2" type="ORF">DC487_01760</name>
</gene>
<sequence length="115" mass="13625">MPKEFIDIILIDLFIVAVPLVLYFFPPKNINSFYGYRTTRSTNNIENWRFAQRHFSKQWMFLAPLTIVVQVLLICFTDHDLRSKSSMILPISMAVYFIGSFICILRTEQKLKRMI</sequence>
<evidence type="ECO:0008006" key="4">
    <source>
        <dbReference type="Google" id="ProtNLM"/>
    </source>
</evidence>
<keyword evidence="1" id="KW-0472">Membrane</keyword>
<feature type="transmembrane region" description="Helical" evidence="1">
    <location>
        <begin position="59"/>
        <end position="79"/>
    </location>
</feature>
<dbReference type="OrthoDB" id="3173919at2"/>
<dbReference type="InterPro" id="IPR025962">
    <property type="entry name" value="SdpI/YhfL"/>
</dbReference>
<dbReference type="RefSeq" id="WP_116774244.1">
    <property type="nucleotide sequence ID" value="NZ_QDKG01000001.1"/>
</dbReference>
<evidence type="ECO:0000256" key="1">
    <source>
        <dbReference type="SAM" id="Phobius"/>
    </source>
</evidence>
<evidence type="ECO:0000313" key="2">
    <source>
        <dbReference type="EMBL" id="PVH26378.1"/>
    </source>
</evidence>
<name>A0A2T8HLR5_9SPHI</name>
<keyword evidence="1" id="KW-1133">Transmembrane helix</keyword>
<feature type="transmembrane region" description="Helical" evidence="1">
    <location>
        <begin position="6"/>
        <end position="25"/>
    </location>
</feature>
<dbReference type="Pfam" id="PF13630">
    <property type="entry name" value="SdpI"/>
    <property type="match status" value="1"/>
</dbReference>
<organism evidence="2 3">
    <name type="scientific">Sphingobacterium corticibacter</name>
    <dbReference type="NCBI Taxonomy" id="2171749"/>
    <lineage>
        <taxon>Bacteria</taxon>
        <taxon>Pseudomonadati</taxon>
        <taxon>Bacteroidota</taxon>
        <taxon>Sphingobacteriia</taxon>
        <taxon>Sphingobacteriales</taxon>
        <taxon>Sphingobacteriaceae</taxon>
        <taxon>Sphingobacterium</taxon>
    </lineage>
</organism>
<dbReference type="AlphaFoldDB" id="A0A2T8HLR5"/>
<evidence type="ECO:0000313" key="3">
    <source>
        <dbReference type="Proteomes" id="UP000245627"/>
    </source>
</evidence>